<dbReference type="Pfam" id="PF00271">
    <property type="entry name" value="Helicase_C"/>
    <property type="match status" value="1"/>
</dbReference>
<dbReference type="EMBL" id="UINC01167642">
    <property type="protein sequence ID" value="SVD70260.1"/>
    <property type="molecule type" value="Genomic_DNA"/>
</dbReference>
<dbReference type="Gene3D" id="3.40.50.300">
    <property type="entry name" value="P-loop containing nucleotide triphosphate hydrolases"/>
    <property type="match status" value="1"/>
</dbReference>
<dbReference type="InterPro" id="IPR027417">
    <property type="entry name" value="P-loop_NTPase"/>
</dbReference>
<dbReference type="GO" id="GO:0043138">
    <property type="term" value="F:3'-5' DNA helicase activity"/>
    <property type="evidence" value="ECO:0007669"/>
    <property type="project" value="TreeGrafter"/>
</dbReference>
<keyword evidence="3" id="KW-0479">Metal-binding</keyword>
<dbReference type="Pfam" id="PF18319">
    <property type="entry name" value="Zn_ribbon_PriA"/>
    <property type="match status" value="1"/>
</dbReference>
<keyword evidence="5" id="KW-0862">Zinc</keyword>
<dbReference type="AlphaFoldDB" id="A0A382XHF1"/>
<dbReference type="GO" id="GO:0006269">
    <property type="term" value="P:DNA replication, synthesis of primer"/>
    <property type="evidence" value="ECO:0007669"/>
    <property type="project" value="UniProtKB-KW"/>
</dbReference>
<dbReference type="GO" id="GO:0006270">
    <property type="term" value="P:DNA replication initiation"/>
    <property type="evidence" value="ECO:0007669"/>
    <property type="project" value="TreeGrafter"/>
</dbReference>
<dbReference type="PANTHER" id="PTHR30580:SF0">
    <property type="entry name" value="PRIMOSOMAL PROTEIN N"/>
    <property type="match status" value="1"/>
</dbReference>
<dbReference type="InterPro" id="IPR001650">
    <property type="entry name" value="Helicase_C-like"/>
</dbReference>
<evidence type="ECO:0000256" key="4">
    <source>
        <dbReference type="ARBA" id="ARBA00022741"/>
    </source>
</evidence>
<evidence type="ECO:0000259" key="8">
    <source>
        <dbReference type="PROSITE" id="PS51194"/>
    </source>
</evidence>
<keyword evidence="6" id="KW-0067">ATP-binding</keyword>
<feature type="non-terminal residue" evidence="9">
    <location>
        <position position="270"/>
    </location>
</feature>
<name>A0A382XHF1_9ZZZZ</name>
<dbReference type="GO" id="GO:0003677">
    <property type="term" value="F:DNA binding"/>
    <property type="evidence" value="ECO:0007669"/>
    <property type="project" value="UniProtKB-KW"/>
</dbReference>
<protein>
    <recommendedName>
        <fullName evidence="8">Helicase C-terminal domain-containing protein</fullName>
    </recommendedName>
</protein>
<dbReference type="GO" id="GO:0006302">
    <property type="term" value="P:double-strand break repair"/>
    <property type="evidence" value="ECO:0007669"/>
    <property type="project" value="InterPro"/>
</dbReference>
<dbReference type="GO" id="GO:1990077">
    <property type="term" value="C:primosome complex"/>
    <property type="evidence" value="ECO:0007669"/>
    <property type="project" value="UniProtKB-KW"/>
</dbReference>
<evidence type="ECO:0000256" key="2">
    <source>
        <dbReference type="ARBA" id="ARBA00022705"/>
    </source>
</evidence>
<evidence type="ECO:0000256" key="7">
    <source>
        <dbReference type="ARBA" id="ARBA00023125"/>
    </source>
</evidence>
<dbReference type="GO" id="GO:0046872">
    <property type="term" value="F:metal ion binding"/>
    <property type="evidence" value="ECO:0007669"/>
    <property type="project" value="UniProtKB-KW"/>
</dbReference>
<evidence type="ECO:0000256" key="1">
    <source>
        <dbReference type="ARBA" id="ARBA00022515"/>
    </source>
</evidence>
<dbReference type="PROSITE" id="PS51194">
    <property type="entry name" value="HELICASE_CTER"/>
    <property type="match status" value="1"/>
</dbReference>
<proteinExistence type="predicted"/>
<keyword evidence="2" id="KW-0235">DNA replication</keyword>
<keyword evidence="7" id="KW-0238">DNA-binding</keyword>
<dbReference type="SUPFAM" id="SSF52540">
    <property type="entry name" value="P-loop containing nucleoside triphosphate hydrolases"/>
    <property type="match status" value="1"/>
</dbReference>
<accession>A0A382XHF1</accession>
<organism evidence="9">
    <name type="scientific">marine metagenome</name>
    <dbReference type="NCBI Taxonomy" id="408172"/>
    <lineage>
        <taxon>unclassified sequences</taxon>
        <taxon>metagenomes</taxon>
        <taxon>ecological metagenomes</taxon>
    </lineage>
</organism>
<dbReference type="InterPro" id="IPR040498">
    <property type="entry name" value="PriA_CRR"/>
</dbReference>
<keyword evidence="1" id="KW-0639">Primosome</keyword>
<dbReference type="GO" id="GO:0005524">
    <property type="term" value="F:ATP binding"/>
    <property type="evidence" value="ECO:0007669"/>
    <property type="project" value="UniProtKB-KW"/>
</dbReference>
<dbReference type="SMART" id="SM00490">
    <property type="entry name" value="HELICc"/>
    <property type="match status" value="1"/>
</dbReference>
<evidence type="ECO:0000256" key="5">
    <source>
        <dbReference type="ARBA" id="ARBA00022833"/>
    </source>
</evidence>
<dbReference type="GO" id="GO:0006310">
    <property type="term" value="P:DNA recombination"/>
    <property type="evidence" value="ECO:0007669"/>
    <property type="project" value="InterPro"/>
</dbReference>
<gene>
    <name evidence="9" type="ORF">METZ01_LOCUS423114</name>
</gene>
<evidence type="ECO:0000256" key="3">
    <source>
        <dbReference type="ARBA" id="ARBA00022723"/>
    </source>
</evidence>
<sequence>KQKIKETLDKKEQVILLHNRRSHSYLIKCNKCNNITQCPNCYVSLKYHINKNILKCHHCSHTNRLTKYCTNCKTNSMQLFGLGTQKLELILNKLFPQINILRYDRDSSQTKNNYQKILEDFEKGKAQILIGTQMIAKGLDFKNVSLVSVINADIGMMIPDFRSGEKNFQLLYQLIGRSGRHRENSFAIIQTYNIEDKYILYACKNEVKECYDKILKERKELFYPPFSRLIRIVISGTKEHTVQNKIDNLYRALIKFKSINILGPTKPLIE</sequence>
<evidence type="ECO:0000256" key="6">
    <source>
        <dbReference type="ARBA" id="ARBA00022840"/>
    </source>
</evidence>
<keyword evidence="4" id="KW-0547">Nucleotide-binding</keyword>
<dbReference type="NCBIfam" id="TIGR00595">
    <property type="entry name" value="priA"/>
    <property type="match status" value="1"/>
</dbReference>
<feature type="domain" description="Helicase C-terminal" evidence="8">
    <location>
        <begin position="64"/>
        <end position="218"/>
    </location>
</feature>
<dbReference type="PANTHER" id="PTHR30580">
    <property type="entry name" value="PRIMOSOMAL PROTEIN N"/>
    <property type="match status" value="1"/>
</dbReference>
<dbReference type="InterPro" id="IPR005259">
    <property type="entry name" value="PriA"/>
</dbReference>
<evidence type="ECO:0000313" key="9">
    <source>
        <dbReference type="EMBL" id="SVD70260.1"/>
    </source>
</evidence>
<feature type="non-terminal residue" evidence="9">
    <location>
        <position position="1"/>
    </location>
</feature>
<reference evidence="9" key="1">
    <citation type="submission" date="2018-05" db="EMBL/GenBank/DDBJ databases">
        <authorList>
            <person name="Lanie J.A."/>
            <person name="Ng W.-L."/>
            <person name="Kazmierczak K.M."/>
            <person name="Andrzejewski T.M."/>
            <person name="Davidsen T.M."/>
            <person name="Wayne K.J."/>
            <person name="Tettelin H."/>
            <person name="Glass J.I."/>
            <person name="Rusch D."/>
            <person name="Podicherti R."/>
            <person name="Tsui H.-C.T."/>
            <person name="Winkler M.E."/>
        </authorList>
    </citation>
    <scope>NUCLEOTIDE SEQUENCE</scope>
</reference>